<keyword evidence="6" id="KW-1185">Reference proteome</keyword>
<keyword evidence="1" id="KW-0813">Transport</keyword>
<dbReference type="GO" id="GO:0016887">
    <property type="term" value="F:ATP hydrolysis activity"/>
    <property type="evidence" value="ECO:0007669"/>
    <property type="project" value="InterPro"/>
</dbReference>
<dbReference type="PATRIC" id="fig|1196324.3.peg.1418"/>
<evidence type="ECO:0000256" key="3">
    <source>
        <dbReference type="ARBA" id="ARBA00022840"/>
    </source>
</evidence>
<dbReference type="PANTHER" id="PTHR42939:SF1">
    <property type="entry name" value="ABC TRANSPORTER ATP-BINDING PROTEIN ALBC-RELATED"/>
    <property type="match status" value="1"/>
</dbReference>
<evidence type="ECO:0000313" key="6">
    <source>
        <dbReference type="Proteomes" id="UP000004080"/>
    </source>
</evidence>
<dbReference type="Proteomes" id="UP000004080">
    <property type="component" value="Unassembled WGS sequence"/>
</dbReference>
<dbReference type="Pfam" id="PF00005">
    <property type="entry name" value="ABC_tran"/>
    <property type="match status" value="1"/>
</dbReference>
<dbReference type="InterPro" id="IPR003439">
    <property type="entry name" value="ABC_transporter-like_ATP-bd"/>
</dbReference>
<evidence type="ECO:0000256" key="2">
    <source>
        <dbReference type="ARBA" id="ARBA00022741"/>
    </source>
</evidence>
<proteinExistence type="predicted"/>
<feature type="domain" description="ABC transporter" evidence="4">
    <location>
        <begin position="3"/>
        <end position="212"/>
    </location>
</feature>
<name>I8AKF2_9BACL</name>
<evidence type="ECO:0000313" key="5">
    <source>
        <dbReference type="EMBL" id="EIT86034.1"/>
    </source>
</evidence>
<dbReference type="STRING" id="1196324.A374_06931"/>
<keyword evidence="2" id="KW-0547">Nucleotide-binding</keyword>
<dbReference type="PROSITE" id="PS50893">
    <property type="entry name" value="ABC_TRANSPORTER_2"/>
    <property type="match status" value="1"/>
</dbReference>
<dbReference type="GO" id="GO:0005524">
    <property type="term" value="F:ATP binding"/>
    <property type="evidence" value="ECO:0007669"/>
    <property type="project" value="UniProtKB-KW"/>
</dbReference>
<dbReference type="InterPro" id="IPR051782">
    <property type="entry name" value="ABC_Transporter_VariousFunc"/>
</dbReference>
<comment type="caution">
    <text evidence="5">The sequence shown here is derived from an EMBL/GenBank/DDBJ whole genome shotgun (WGS) entry which is preliminary data.</text>
</comment>
<gene>
    <name evidence="5" type="ORF">A374_06931</name>
</gene>
<organism evidence="5 6">
    <name type="scientific">Fictibacillus macauensis ZFHKF-1</name>
    <dbReference type="NCBI Taxonomy" id="1196324"/>
    <lineage>
        <taxon>Bacteria</taxon>
        <taxon>Bacillati</taxon>
        <taxon>Bacillota</taxon>
        <taxon>Bacilli</taxon>
        <taxon>Bacillales</taxon>
        <taxon>Fictibacillaceae</taxon>
        <taxon>Fictibacillus</taxon>
    </lineage>
</organism>
<dbReference type="InterPro" id="IPR003593">
    <property type="entry name" value="AAA+_ATPase"/>
</dbReference>
<protein>
    <submittedName>
        <fullName evidence="5">Antibiotic ABC transporter ATP-binding protein</fullName>
    </submittedName>
</protein>
<dbReference type="Gene3D" id="3.40.50.300">
    <property type="entry name" value="P-loop containing nucleotide triphosphate hydrolases"/>
    <property type="match status" value="1"/>
</dbReference>
<dbReference type="RefSeq" id="WP_007201483.1">
    <property type="nucleotide sequence ID" value="NZ_AKKV01000023.1"/>
</dbReference>
<dbReference type="EMBL" id="AKKV01000023">
    <property type="protein sequence ID" value="EIT86034.1"/>
    <property type="molecule type" value="Genomic_DNA"/>
</dbReference>
<keyword evidence="3 5" id="KW-0067">ATP-binding</keyword>
<dbReference type="eggNOG" id="COG1131">
    <property type="taxonomic scope" value="Bacteria"/>
</dbReference>
<evidence type="ECO:0000259" key="4">
    <source>
        <dbReference type="PROSITE" id="PS50893"/>
    </source>
</evidence>
<evidence type="ECO:0000256" key="1">
    <source>
        <dbReference type="ARBA" id="ARBA00022448"/>
    </source>
</evidence>
<accession>I8AKF2</accession>
<dbReference type="CDD" id="cd03230">
    <property type="entry name" value="ABC_DR_subfamily_A"/>
    <property type="match status" value="1"/>
</dbReference>
<sequence length="212" mass="23925">MIATLDHVQKRFKGKRVLEDVALQIKEGEIVGIIGGNGSGKTTILRMLAGLMYADQGETTVHGKKINIGEFPGNIGLLIETPRFIERLTGMENLKMLARIQNKIDEQRIRETMKHFFLDPDLKDPVKTYSLGMNQRLGLVQAFMEEPKLLLLDEPTNALDEKSRARFEEVLLEARSKGASAVIVSHHQDEIARLCDRVYLIEEGTLKEVTKQ</sequence>
<dbReference type="OrthoDB" id="9804819at2"/>
<dbReference type="PANTHER" id="PTHR42939">
    <property type="entry name" value="ABC TRANSPORTER ATP-BINDING PROTEIN ALBC-RELATED"/>
    <property type="match status" value="1"/>
</dbReference>
<dbReference type="InterPro" id="IPR027417">
    <property type="entry name" value="P-loop_NTPase"/>
</dbReference>
<dbReference type="AlphaFoldDB" id="I8AKF2"/>
<reference evidence="5 6" key="1">
    <citation type="journal article" date="2012" name="J. Bacteriol.">
        <title>Genome of Bacillus macauensis ZFHKF-1, a Long-Chain-Forming Bacterium.</title>
        <authorList>
            <person name="Cai L."/>
            <person name="Zhang T."/>
        </authorList>
    </citation>
    <scope>NUCLEOTIDE SEQUENCE [LARGE SCALE GENOMIC DNA]</scope>
    <source>
        <strain evidence="5 6">ZFHKF-1</strain>
    </source>
</reference>
<dbReference type="SUPFAM" id="SSF52540">
    <property type="entry name" value="P-loop containing nucleoside triphosphate hydrolases"/>
    <property type="match status" value="1"/>
</dbReference>
<dbReference type="SMART" id="SM00382">
    <property type="entry name" value="AAA"/>
    <property type="match status" value="1"/>
</dbReference>